<evidence type="ECO:0000256" key="1">
    <source>
        <dbReference type="ARBA" id="ARBA00022837"/>
    </source>
</evidence>
<comment type="caution">
    <text evidence="4">The sequence shown here is derived from an EMBL/GenBank/DDBJ whole genome shotgun (WGS) entry which is preliminary data.</text>
</comment>
<feature type="compositionally biased region" description="Low complexity" evidence="2">
    <location>
        <begin position="141"/>
        <end position="157"/>
    </location>
</feature>
<evidence type="ECO:0000313" key="5">
    <source>
        <dbReference type="Proteomes" id="UP000626109"/>
    </source>
</evidence>
<feature type="compositionally biased region" description="Low complexity" evidence="2">
    <location>
        <begin position="17"/>
        <end position="33"/>
    </location>
</feature>
<dbReference type="PROSITE" id="PS00018">
    <property type="entry name" value="EF_HAND_1"/>
    <property type="match status" value="2"/>
</dbReference>
<dbReference type="EMBL" id="CAJNNW010035012">
    <property type="protein sequence ID" value="CAE8725185.1"/>
    <property type="molecule type" value="Genomic_DNA"/>
</dbReference>
<dbReference type="InterPro" id="IPR018247">
    <property type="entry name" value="EF_Hand_1_Ca_BS"/>
</dbReference>
<dbReference type="SMART" id="SM00054">
    <property type="entry name" value="EFh"/>
    <property type="match status" value="2"/>
</dbReference>
<dbReference type="Pfam" id="PF13499">
    <property type="entry name" value="EF-hand_7"/>
    <property type="match status" value="1"/>
</dbReference>
<evidence type="ECO:0000256" key="2">
    <source>
        <dbReference type="SAM" id="MobiDB-lite"/>
    </source>
</evidence>
<protein>
    <recommendedName>
        <fullName evidence="3">EF-hand domain-containing protein</fullName>
    </recommendedName>
</protein>
<name>A0A813LAW4_POLGL</name>
<feature type="compositionally biased region" description="Polar residues" evidence="2">
    <location>
        <begin position="170"/>
        <end position="187"/>
    </location>
</feature>
<evidence type="ECO:0000313" key="4">
    <source>
        <dbReference type="EMBL" id="CAE8725185.1"/>
    </source>
</evidence>
<dbReference type="InterPro" id="IPR002048">
    <property type="entry name" value="EF_hand_dom"/>
</dbReference>
<dbReference type="Gene3D" id="1.10.238.10">
    <property type="entry name" value="EF-hand"/>
    <property type="match status" value="1"/>
</dbReference>
<dbReference type="AlphaFoldDB" id="A0A813LAW4"/>
<accession>A0A813LAW4</accession>
<dbReference type="PROSITE" id="PS50222">
    <property type="entry name" value="EF_HAND_2"/>
    <property type="match status" value="1"/>
</dbReference>
<keyword evidence="1" id="KW-0106">Calcium</keyword>
<feature type="region of interest" description="Disordered" evidence="2">
    <location>
        <begin position="141"/>
        <end position="199"/>
    </location>
</feature>
<feature type="domain" description="EF-hand" evidence="3">
    <location>
        <begin position="384"/>
        <end position="419"/>
    </location>
</feature>
<evidence type="ECO:0000259" key="3">
    <source>
        <dbReference type="PROSITE" id="PS50222"/>
    </source>
</evidence>
<feature type="region of interest" description="Disordered" evidence="2">
    <location>
        <begin position="102"/>
        <end position="126"/>
    </location>
</feature>
<dbReference type="GO" id="GO:0005509">
    <property type="term" value="F:calcium ion binding"/>
    <property type="evidence" value="ECO:0007669"/>
    <property type="project" value="InterPro"/>
</dbReference>
<proteinExistence type="predicted"/>
<reference evidence="4" key="1">
    <citation type="submission" date="2021-02" db="EMBL/GenBank/DDBJ databases">
        <authorList>
            <person name="Dougan E. K."/>
            <person name="Rhodes N."/>
            <person name="Thang M."/>
            <person name="Chan C."/>
        </authorList>
    </citation>
    <scope>NUCLEOTIDE SEQUENCE</scope>
</reference>
<sequence>MALVQPAGRFLAPPSPSSGSQPGRPGSPSSVLQPGRQRLLQQLDQTSAVPHAVRMRSGLVELNHESVTFASAPDAQRSAEPKSLARFPATAYNADWQLKPSFSLPDLSSSKRPNSRGCNFAGSHQRLGQGVKSELIMIWKRPSSQPNSRPSSTQPNPLTRGPWWSERPSKGSTATSEERTWSPSKPNGISPKAKKVSAAPELKVLDPSSFSHSEDLGRAKDLGHFSEPPAELPVRQVPQVRHESKSPAVSERPQLLSTYAHAQSVPLDIAKQYADLPDELEETDITESSISQGKPFRVSELGSMSVQSFGKALLHICTCKTFEELPEGFLSTAVTSCDTDHSGNIDVREFMHFYFKFSFTEEANSTPDERERRLLARNSGISYTEVEKYRVQFQIVDDDGSGQIEYPEFATLVKKLTKLPKGQEIPDGRMRKLWVDANPQRLEGLDFSAFVLFCSTFFVDGQDPLQSFYSNAAKRKSKAPSKEQRYAPLI</sequence>
<feature type="region of interest" description="Disordered" evidence="2">
    <location>
        <begin position="1"/>
        <end position="33"/>
    </location>
</feature>
<dbReference type="InterPro" id="IPR011992">
    <property type="entry name" value="EF-hand-dom_pair"/>
</dbReference>
<gene>
    <name evidence="4" type="ORF">PGLA2088_LOCUS44012</name>
</gene>
<dbReference type="SUPFAM" id="SSF47473">
    <property type="entry name" value="EF-hand"/>
    <property type="match status" value="1"/>
</dbReference>
<organism evidence="4 5">
    <name type="scientific">Polarella glacialis</name>
    <name type="common">Dinoflagellate</name>
    <dbReference type="NCBI Taxonomy" id="89957"/>
    <lineage>
        <taxon>Eukaryota</taxon>
        <taxon>Sar</taxon>
        <taxon>Alveolata</taxon>
        <taxon>Dinophyceae</taxon>
        <taxon>Suessiales</taxon>
        <taxon>Suessiaceae</taxon>
        <taxon>Polarella</taxon>
    </lineage>
</organism>
<dbReference type="Proteomes" id="UP000626109">
    <property type="component" value="Unassembled WGS sequence"/>
</dbReference>